<evidence type="ECO:0000313" key="1">
    <source>
        <dbReference type="EMBL" id="KAI3777158.1"/>
    </source>
</evidence>
<accession>A0ACB9G130</accession>
<reference evidence="1 2" key="2">
    <citation type="journal article" date="2022" name="Mol. Ecol. Resour.">
        <title>The genomes of chicory, endive, great burdock and yacon provide insights into Asteraceae paleo-polyploidization history and plant inulin production.</title>
        <authorList>
            <person name="Fan W."/>
            <person name="Wang S."/>
            <person name="Wang H."/>
            <person name="Wang A."/>
            <person name="Jiang F."/>
            <person name="Liu H."/>
            <person name="Zhao H."/>
            <person name="Xu D."/>
            <person name="Zhang Y."/>
        </authorList>
    </citation>
    <scope>NUCLEOTIDE SEQUENCE [LARGE SCALE GENOMIC DNA]</scope>
    <source>
        <strain evidence="2">cv. Yunnan</strain>
        <tissue evidence="1">Leaves</tissue>
    </source>
</reference>
<organism evidence="1 2">
    <name type="scientific">Smallanthus sonchifolius</name>
    <dbReference type="NCBI Taxonomy" id="185202"/>
    <lineage>
        <taxon>Eukaryota</taxon>
        <taxon>Viridiplantae</taxon>
        <taxon>Streptophyta</taxon>
        <taxon>Embryophyta</taxon>
        <taxon>Tracheophyta</taxon>
        <taxon>Spermatophyta</taxon>
        <taxon>Magnoliopsida</taxon>
        <taxon>eudicotyledons</taxon>
        <taxon>Gunneridae</taxon>
        <taxon>Pentapetalae</taxon>
        <taxon>asterids</taxon>
        <taxon>campanulids</taxon>
        <taxon>Asterales</taxon>
        <taxon>Asteraceae</taxon>
        <taxon>Asteroideae</taxon>
        <taxon>Heliantheae alliance</taxon>
        <taxon>Millerieae</taxon>
        <taxon>Smallanthus</taxon>
    </lineage>
</organism>
<comment type="caution">
    <text evidence="1">The sequence shown here is derived from an EMBL/GenBank/DDBJ whole genome shotgun (WGS) entry which is preliminary data.</text>
</comment>
<gene>
    <name evidence="1" type="ORF">L1987_46953</name>
</gene>
<sequence length="66" mass="7923">MRALYGISEEENQNFLVKNKDSCLWLFYIISLSFENLSSLLTYFNLCHFQKAWNLSNTKFNFLFLN</sequence>
<proteinExistence type="predicted"/>
<dbReference type="Proteomes" id="UP001056120">
    <property type="component" value="Linkage Group LG15"/>
</dbReference>
<protein>
    <submittedName>
        <fullName evidence="1">Uncharacterized protein</fullName>
    </submittedName>
</protein>
<keyword evidence="2" id="KW-1185">Reference proteome</keyword>
<evidence type="ECO:0000313" key="2">
    <source>
        <dbReference type="Proteomes" id="UP001056120"/>
    </source>
</evidence>
<dbReference type="EMBL" id="CM042032">
    <property type="protein sequence ID" value="KAI3777158.1"/>
    <property type="molecule type" value="Genomic_DNA"/>
</dbReference>
<reference evidence="2" key="1">
    <citation type="journal article" date="2022" name="Mol. Ecol. Resour.">
        <title>The genomes of chicory, endive, great burdock and yacon provide insights into Asteraceae palaeo-polyploidization history and plant inulin production.</title>
        <authorList>
            <person name="Fan W."/>
            <person name="Wang S."/>
            <person name="Wang H."/>
            <person name="Wang A."/>
            <person name="Jiang F."/>
            <person name="Liu H."/>
            <person name="Zhao H."/>
            <person name="Xu D."/>
            <person name="Zhang Y."/>
        </authorList>
    </citation>
    <scope>NUCLEOTIDE SEQUENCE [LARGE SCALE GENOMIC DNA]</scope>
    <source>
        <strain evidence="2">cv. Yunnan</strain>
    </source>
</reference>
<name>A0ACB9G130_9ASTR</name>